<dbReference type="eggNOG" id="ENOG502Z852">
    <property type="taxonomic scope" value="Bacteria"/>
</dbReference>
<dbReference type="RefSeq" id="WP_015394192.1">
    <property type="nucleotide sequence ID" value="NC_020291.1"/>
</dbReference>
<dbReference type="PATRIC" id="fig|931276.5.peg.4160"/>
<reference evidence="1 2" key="1">
    <citation type="submission" date="2013-02" db="EMBL/GenBank/DDBJ databases">
        <title>Genome sequence of Clostridium saccharoperbutylacetonicum N1-4(HMT).</title>
        <authorList>
            <person name="Poehlein A."/>
            <person name="Daniel R."/>
        </authorList>
    </citation>
    <scope>NUCLEOTIDE SEQUENCE [LARGE SCALE GENOMIC DNA]</scope>
    <source>
        <strain evidence="2">N1-4(HMT)</strain>
    </source>
</reference>
<accession>M1MT37</accession>
<protein>
    <submittedName>
        <fullName evidence="1">Uncharacterized protein</fullName>
    </submittedName>
</protein>
<dbReference type="Pfam" id="PF19677">
    <property type="entry name" value="DUF6179"/>
    <property type="match status" value="1"/>
</dbReference>
<dbReference type="InterPro" id="IPR045751">
    <property type="entry name" value="DUF6179"/>
</dbReference>
<sequence length="453" mass="53657">MENCNSIEKYSFFVEHNFSEDHFFKDVLVTCYKEKLLDDTTLNRLSYERLELLKIQLKYYTKDESSSVMVEVAENLLEGIDYTLGFYLKTFNSIELIIDELKNNSLSQMLETGRDLIKVTMKESKKLLEYIINNKLKINNYSYNDTIDDGLPPFFKEYDYFFTPHIGSCSGSIDYQLYMDNWNYKGIEYIRNYLKILNLENEFCNKFDIYEINELLYGYDKRCDLLLINVFELILINSLGLIICNKSLNSLNITNSDREVLISKLMNLSLEKLQDKLLEGAAKCCETLTIENNELINYIKKSTTKLTEWLYESIKLDKLETVFISFKENINEEIIEYEDGEKLSNTAFKNITEKIRECSSVQDKITLIKYNIKSLEDLIDMLNAECLFDDEFMHLFKNLSKTYIILLAKHISDFSFNNDYEKDWYYEFKKYILSLSEEDQKNIEIIKEKINIT</sequence>
<proteinExistence type="predicted"/>
<dbReference type="AlphaFoldDB" id="M1MT37"/>
<dbReference type="STRING" id="36745.CLSAP_38800"/>
<dbReference type="EMBL" id="CP004121">
    <property type="protein sequence ID" value="AGF57881.1"/>
    <property type="molecule type" value="Genomic_DNA"/>
</dbReference>
<organism evidence="1 2">
    <name type="scientific">Clostridium saccharoperbutylacetonicum N1-4(HMT)</name>
    <dbReference type="NCBI Taxonomy" id="931276"/>
    <lineage>
        <taxon>Bacteria</taxon>
        <taxon>Bacillati</taxon>
        <taxon>Bacillota</taxon>
        <taxon>Clostridia</taxon>
        <taxon>Eubacteriales</taxon>
        <taxon>Clostridiaceae</taxon>
        <taxon>Clostridium</taxon>
    </lineage>
</organism>
<evidence type="ECO:0000313" key="1">
    <source>
        <dbReference type="EMBL" id="AGF57881.1"/>
    </source>
</evidence>
<name>M1MT37_9CLOT</name>
<dbReference type="HOGENOM" id="CLU_048856_0_0_9"/>
<dbReference type="Proteomes" id="UP000011728">
    <property type="component" value="Chromosome"/>
</dbReference>
<keyword evidence="2" id="KW-1185">Reference proteome</keyword>
<gene>
    <name evidence="1" type="ORF">Cspa_c41280</name>
</gene>
<dbReference type="KEGG" id="csr:Cspa_c41280"/>
<dbReference type="OrthoDB" id="3173587at2"/>
<evidence type="ECO:0000313" key="2">
    <source>
        <dbReference type="Proteomes" id="UP000011728"/>
    </source>
</evidence>